<accession>A0A096BZB0</accession>
<protein>
    <recommendedName>
        <fullName evidence="3">6-carboxytetrahydropterin synthase</fullName>
    </recommendedName>
</protein>
<dbReference type="AlphaFoldDB" id="A0A096BZB0"/>
<evidence type="ECO:0008006" key="3">
    <source>
        <dbReference type="Google" id="ProtNLM"/>
    </source>
</evidence>
<comment type="caution">
    <text evidence="1">The sequence shown here is derived from an EMBL/GenBank/DDBJ whole genome shotgun (WGS) entry which is preliminary data.</text>
</comment>
<dbReference type="RefSeq" id="WP_038150949.1">
    <property type="nucleotide sequence ID" value="NZ_JRNT01000005.1"/>
</dbReference>
<keyword evidence="2" id="KW-1185">Reference proteome</keyword>
<dbReference type="EMBL" id="JRNT01000005">
    <property type="protein sequence ID" value="KGF48092.1"/>
    <property type="molecule type" value="Genomic_DNA"/>
</dbReference>
<sequence length="123" mass="14597">MDSFIVCNVTIEGFHYWENAPVIYGYLRNNHRHMFNIELHIPVRELDREIEFIEEQRIIKERILAKFGDRLGYAQFEGMSCEHIAKWLMEEYSTATYCKVIEDTNGGAILVRKQHQNPFCRLG</sequence>
<evidence type="ECO:0000313" key="1">
    <source>
        <dbReference type="EMBL" id="KGF48092.1"/>
    </source>
</evidence>
<organism evidence="1 2">
    <name type="scientific">Veillonella montpellierensis DNF00314</name>
    <dbReference type="NCBI Taxonomy" id="1401067"/>
    <lineage>
        <taxon>Bacteria</taxon>
        <taxon>Bacillati</taxon>
        <taxon>Bacillota</taxon>
        <taxon>Negativicutes</taxon>
        <taxon>Veillonellales</taxon>
        <taxon>Veillonellaceae</taxon>
        <taxon>Veillonella</taxon>
    </lineage>
</organism>
<gene>
    <name evidence="1" type="ORF">HMPREF0872_00350</name>
</gene>
<name>A0A096BZB0_9FIRM</name>
<dbReference type="Proteomes" id="UP000029628">
    <property type="component" value="Unassembled WGS sequence"/>
</dbReference>
<evidence type="ECO:0000313" key="2">
    <source>
        <dbReference type="Proteomes" id="UP000029628"/>
    </source>
</evidence>
<proteinExistence type="predicted"/>
<reference evidence="1 2" key="1">
    <citation type="submission" date="2014-07" db="EMBL/GenBank/DDBJ databases">
        <authorList>
            <person name="McCorrison J."/>
            <person name="Sanka R."/>
            <person name="Torralba M."/>
            <person name="Gillis M."/>
            <person name="Haft D.H."/>
            <person name="Methe B."/>
            <person name="Sutton G."/>
            <person name="Nelson K.E."/>
        </authorList>
    </citation>
    <scope>NUCLEOTIDE SEQUENCE [LARGE SCALE GENOMIC DNA]</scope>
    <source>
        <strain evidence="1 2">DNF00314</strain>
    </source>
</reference>